<organism evidence="2 3">
    <name type="scientific">Sphingobacterium kyonggiense</name>
    <dbReference type="NCBI Taxonomy" id="714075"/>
    <lineage>
        <taxon>Bacteria</taxon>
        <taxon>Pseudomonadati</taxon>
        <taxon>Bacteroidota</taxon>
        <taxon>Sphingobacteriia</taxon>
        <taxon>Sphingobacteriales</taxon>
        <taxon>Sphingobacteriaceae</taxon>
        <taxon>Sphingobacterium</taxon>
    </lineage>
</organism>
<dbReference type="Gene3D" id="1.10.150.20">
    <property type="entry name" value="5' to 3' exonuclease, C-terminal subdomain"/>
    <property type="match status" value="1"/>
</dbReference>
<evidence type="ECO:0000313" key="3">
    <source>
        <dbReference type="Proteomes" id="UP001500101"/>
    </source>
</evidence>
<gene>
    <name evidence="2" type="ORF">GCM10022216_27400</name>
</gene>
<dbReference type="InterPro" id="IPR011260">
    <property type="entry name" value="RNAP_asu_C"/>
</dbReference>
<dbReference type="EMBL" id="BAAAZI010000011">
    <property type="protein sequence ID" value="GAA4144439.1"/>
    <property type="molecule type" value="Genomic_DNA"/>
</dbReference>
<dbReference type="SUPFAM" id="SSF47789">
    <property type="entry name" value="C-terminal domain of RNA polymerase alpha subunit"/>
    <property type="match status" value="1"/>
</dbReference>
<keyword evidence="3" id="KW-1185">Reference proteome</keyword>
<name>A0ABP7Z306_9SPHI</name>
<evidence type="ECO:0000259" key="1">
    <source>
        <dbReference type="Pfam" id="PF03118"/>
    </source>
</evidence>
<accession>A0ABP7Z306</accession>
<comment type="caution">
    <text evidence="2">The sequence shown here is derived from an EMBL/GenBank/DDBJ whole genome shotgun (WGS) entry which is preliminary data.</text>
</comment>
<dbReference type="Pfam" id="PF03118">
    <property type="entry name" value="RNA_pol_A_CTD"/>
    <property type="match status" value="1"/>
</dbReference>
<protein>
    <recommendedName>
        <fullName evidence="1">RNA polymerase alpha subunit C-terminal domain-containing protein</fullName>
    </recommendedName>
</protein>
<evidence type="ECO:0000313" key="2">
    <source>
        <dbReference type="EMBL" id="GAA4144439.1"/>
    </source>
</evidence>
<feature type="domain" description="RNA polymerase alpha subunit C-terminal" evidence="1">
    <location>
        <begin position="56"/>
        <end position="102"/>
    </location>
</feature>
<proteinExistence type="predicted"/>
<reference evidence="3" key="1">
    <citation type="journal article" date="2019" name="Int. J. Syst. Evol. Microbiol.">
        <title>The Global Catalogue of Microorganisms (GCM) 10K type strain sequencing project: providing services to taxonomists for standard genome sequencing and annotation.</title>
        <authorList>
            <consortium name="The Broad Institute Genomics Platform"/>
            <consortium name="The Broad Institute Genome Sequencing Center for Infectious Disease"/>
            <person name="Wu L."/>
            <person name="Ma J."/>
        </authorList>
    </citation>
    <scope>NUCLEOTIDE SEQUENCE [LARGE SCALE GENOMIC DNA]</scope>
    <source>
        <strain evidence="3">JCM 16704</strain>
    </source>
</reference>
<dbReference type="Proteomes" id="UP001500101">
    <property type="component" value="Unassembled WGS sequence"/>
</dbReference>
<sequence>MEVEIYVEGQKARIDLARLDYASLYKLFRKLRYLLGEGDFVLSAILDEELIYLEDELPRRPVNILLRNGISTVADLLAASDSELAAMDGLGRKSLSEIREFIRKMGNIVIG</sequence>